<dbReference type="Proteomes" id="UP000187406">
    <property type="component" value="Unassembled WGS sequence"/>
</dbReference>
<feature type="domain" description="Chorein N-terminal" evidence="5">
    <location>
        <begin position="234"/>
        <end position="439"/>
    </location>
</feature>
<dbReference type="InterPro" id="IPR056748">
    <property type="entry name" value="VPS13-like_C"/>
</dbReference>
<feature type="compositionally biased region" description="Low complexity" evidence="4">
    <location>
        <begin position="411"/>
        <end position="422"/>
    </location>
</feature>
<feature type="region of interest" description="Disordered" evidence="4">
    <location>
        <begin position="396"/>
        <end position="422"/>
    </location>
</feature>
<dbReference type="GO" id="GO:0006869">
    <property type="term" value="P:lipid transport"/>
    <property type="evidence" value="ECO:0007669"/>
    <property type="project" value="UniProtKB-KW"/>
</dbReference>
<organism evidence="8 9">
    <name type="scientific">Cephalotus follicularis</name>
    <name type="common">Albany pitcher plant</name>
    <dbReference type="NCBI Taxonomy" id="3775"/>
    <lineage>
        <taxon>Eukaryota</taxon>
        <taxon>Viridiplantae</taxon>
        <taxon>Streptophyta</taxon>
        <taxon>Embryophyta</taxon>
        <taxon>Tracheophyta</taxon>
        <taxon>Spermatophyta</taxon>
        <taxon>Magnoliopsida</taxon>
        <taxon>eudicotyledons</taxon>
        <taxon>Gunneridae</taxon>
        <taxon>Pentapetalae</taxon>
        <taxon>rosids</taxon>
        <taxon>fabids</taxon>
        <taxon>Oxalidales</taxon>
        <taxon>Cephalotaceae</taxon>
        <taxon>Cephalotus</taxon>
    </lineage>
</organism>
<evidence type="ECO:0000259" key="6">
    <source>
        <dbReference type="Pfam" id="PF25036"/>
    </source>
</evidence>
<dbReference type="GO" id="GO:0045053">
    <property type="term" value="P:protein retention in Golgi apparatus"/>
    <property type="evidence" value="ECO:0007669"/>
    <property type="project" value="TreeGrafter"/>
</dbReference>
<dbReference type="GO" id="GO:0006623">
    <property type="term" value="P:protein targeting to vacuole"/>
    <property type="evidence" value="ECO:0007669"/>
    <property type="project" value="TreeGrafter"/>
</dbReference>
<keyword evidence="9" id="KW-1185">Reference proteome</keyword>
<feature type="domain" description="Intermembrane lipid transfer protein VPS13-like C-terminal" evidence="7">
    <location>
        <begin position="3283"/>
        <end position="3346"/>
    </location>
</feature>
<gene>
    <name evidence="8" type="ORF">CFOL_v3_10652</name>
</gene>
<dbReference type="Pfam" id="PF12624">
    <property type="entry name" value="VPS13_N"/>
    <property type="match status" value="1"/>
</dbReference>
<proteinExistence type="inferred from homology"/>
<evidence type="ECO:0000256" key="3">
    <source>
        <dbReference type="ARBA" id="ARBA00023055"/>
    </source>
</evidence>
<dbReference type="PANTHER" id="PTHR16166:SF143">
    <property type="entry name" value="PROTEIN SORTING-ASSOCIATED PROTEIN, PUTATIVE (DUF1162)-RELATED"/>
    <property type="match status" value="1"/>
</dbReference>
<evidence type="ECO:0000256" key="4">
    <source>
        <dbReference type="SAM" id="MobiDB-lite"/>
    </source>
</evidence>
<dbReference type="Pfam" id="PF25037">
    <property type="entry name" value="VPS13_C"/>
    <property type="match status" value="1"/>
</dbReference>
<keyword evidence="2" id="KW-0813">Transport</keyword>
<comment type="caution">
    <text evidence="8">The sequence shown here is derived from an EMBL/GenBank/DDBJ whole genome shotgun (WGS) entry which is preliminary data.</text>
</comment>
<feature type="domain" description="Vacuolar protein sorting-associated protein 13 VPS13 adaptor binding" evidence="6">
    <location>
        <begin position="2075"/>
        <end position="2692"/>
    </location>
</feature>
<evidence type="ECO:0000259" key="5">
    <source>
        <dbReference type="Pfam" id="PF12624"/>
    </source>
</evidence>
<evidence type="ECO:0000259" key="7">
    <source>
        <dbReference type="Pfam" id="PF25037"/>
    </source>
</evidence>
<evidence type="ECO:0000256" key="1">
    <source>
        <dbReference type="ARBA" id="ARBA00006545"/>
    </source>
</evidence>
<dbReference type="InParanoid" id="A0A1Q3BH95"/>
<sequence length="3474" mass="389389">MFEKVLQRLVKQLIVGYLRRYVKNVDIKVTYSTEFLLLDNVELILEAFDYLQLPFAFNQARIGRLSIKFPWKSLGRQPFVVCLEDVYVCVSQRGDQEWSLDEVQRREFAAKSAKLAAAELSKLSRPAGANLYDFYYYPVIYIIVNTMSYKYGLKCLLLLIIFQAQVMFGLRFSSLTISNQNLVRSSSGRVSGGQANKDVKIKALEVYCCKSKEGDLISLDFATNNLLRVDVSMSLSVNRLGMVDDDLPQYSISAEITSLIMSLNEVQLQEILILSDYLCTNRLREKYGRYRPCGSPLFRKLNGWQKLWWRYAQESILSDVRKKLKKTSWRYLGQRLCDRRKYVNLYKNKLEFLRQGQSIDSFIGELEQMEKEFDIEDILSYRSIAEHELQEVLSNTAPVSVGGDEADSSVEKSQISESSSGRSRGWLNWLSCMLGAGGTDDSSQISGVVSDDCMLGAGGTDDSSQFSGVVSDEVIKDIYEETKFHPLVLSRGGPDARDKICTCSIQFSIIQISATLWTLSAGQEIAKLILNGAVIEFKLWEALTTIFTFIKSVDVLHPSNEKVILRMRGVDEPTSCTVQVDVSPNQEIEYSFKVILQSPAVVYDAEFFIELEEFFAVLGSFQFQHKRVLSSLDGIENVKARLLSKAECILSSHKKMIWNARINNIIVNVPLQNLISDHPSMVLEWGSVQITSKCDSESLASSIEEQSYDLNSISTFDLSCFSPQNLYNHFEVKLNDFEIKLLIPHHPESISIFEKFCASFSVASFIIPDETILKQLEVHIIVMSLHAHLSPPIFESFVELILHLDNLHARSEPVTMNNNGPCNIMTNRPRAPAFGVSITANLESVIFHVDLGNEGENSTALKLALRELDIRYSFTGFEECWICMKALEIVTYPLGAERDSHILFSSSSVVHQEDMGVELTDQSDNYNDRNLSVDACFLLHYEAHRSVASVCQKYTVFLNDADIHCYPHVFGLLIGFYDRVSSYVTCAGENSVSSSVDAKNPKKMPHFGFQRFGFSNFFQTGSPDNASISLDQYPFVTIYNSGFLGTLESSLLYTIPEWRKLFNVRDRKLRSPKCSLKKRLKKFHCLPLKSTSVMDACPVVGSSDDTNSFVVDMDLCGIRVHFHDSSCIIGTITLPTIKSSLTLYEDCMDLLCSAEGLILTTSWCTTNFSEFLWGPSLPNLSPFLNVRIRKGNIGLLSSQLEVSIGIQHVCCVLPPEYLSIIIGYFSLPDWSSKTSVQLLTENIGGIDIQNEITIVYKFEVLDSNLILPVESNDYQFLKVGIQQMYCSFIPDCALSNILKDIPPAYIIHADKIAKRSHCLNLFGRNLFVSLLSYKDDGYGCLKIDQETGSGNTTLIAPLSADVWVRLPCESESSSSATCIMSRIGICQLSVDDGYRVDGFETLVDVINQLSSVGDESKSFTSVLQFIQYKKYLKGKAAISPASSGMIFTEVGCFVDSLLITLHNSRNDSVLSEPVAKFDMQFKFSVSLIDEAPKSLNLSFSSLTLHSLLNPVMLARCSGFCSTSSVLDICHSTSVRGENEIHVSLPALVIWLHIVDWSEIIDFFSSCARRLSNAVPMGSPSKDSTMGMVDSIENAEATVSLSSVQNFSGSTVCESENMKLDTVYIVKSENIGISINIPISVSEKAFSKVGDMPQNVSSIIYGGNHCDFVAVSMQSTSSELIITGKNVKLKSILEKTSGTAGMYEDNGVSNWPLFQITQVNVETEINGNKMEVVHVNVGIEFDRLDVWLSHRAFYFWHNVRLDISNPGHPRFAFGNLDFTIQLKKISLLISDGRWSCSGPLFEILLRNLLLQANATEDSLKSEVFCDLQVNYNNNHKVCWEPFVEPWKFQMHLIRKHETTAVLNNSAITNIHLISTAQLKLNITESFFECFSRTMEMINDAWGSFRSDNIPETQRFLNLQFTDNICGGRYAPYILQNLTSLPLVYHVYQGMVSSDGLELSEMEDGKTVEPGASIPIYLDTSPEEQLFRCRPARSFDILNEKQSNCVLHHLMTIQLAGMSMPSAPISMDLVGLSYFEVDFSNEASRIRTEEIQDSLNYNTSMEENNRVDDNNCFLVPVVLDVSLQRYSKLIRLYSTVVFLNATLMPLELRFDSPFGLSPKILDPVYPGQEFPLPIHLAEAGCMRWRPLANSYLWSGAHTVSDILSQKSKSGFLKSFVCYPYNPNTDSFRCCISVESISLASSDRPKKGTSVHVKSGLRQPVVNCDQILHDLDVSRKRVLHRVTFKSPLAVNNYLPEVVSVTIESGGITRTALLSEVETSFYYIDPSHDLELEFNMHGFRPSVLKFPRTEKFSTMAKFSGTKYSLSETLIFYPDSYNGPVYVTVEKMVDAFSGARELFIFVPFLLYNCTAFPLSILDSDNEMKGSICTIPSCYDLLEKEPPEDKKIGLSLLSCNQNSITRDSQIDATFNFLKGSLCSSSLLTVRDTDFMDNERGKVKACMYSPHPISPPSETTVRLSRYLPEYFTEKGQDYSWSEPFNLLLESGSVDVLIHEPSTNAAYIVSVTSIALAGPFAGRTRAITFQPSKELFYKQKGTDAVFHLGVGQNAHLHCTDRSRNLLVSVRFNEPGCQWSGSFLPDQLGDTQVKVRNYVSGGLNMIRVEVRNADVSIRNEEFFGSFQGNSGTNLILLSDDDTGYMAYRIDNFSTERLRIYQQSCETFGTIVLPYTFCPYAWDEPSYPHCLTVEVPGECVVGSYAIDDLKEFVSVDLRSTSEKPERTLLLSVRAEGATKVLSIIDSRYHNWKDTKDQSTLWFQERGKQNQKDEDFVKYLEKFSLTIPYISISLIDSHPQELLFACAKNVKVDLLQSLAQQKLFFQISSLQIDNQLRTTPYPVILSFNHEYRSNLPSQRTKKDSKESKSEKLLQITSDNFYDPVLHLAVSKWRKNDVSIVSFEYISLRVADFRLELDQQVILGLLDYFRSVSPLFQSQVLPFTDPTLLPLIYDVDFVMGSSIDGQTYEGVTAREDHLHRVNIPAFSGSHRSISLPSIVPVGAPWQKIYLLARRQKKIYVELLDLSPIKFTLSFSSAPWMLKTGVLTSGASLIHRHFMALADVEGARICLKQLTIANHMARWESIYKALIIHYTSELRRDMYKVIGSAGVIGNPVGFARSVGLGIRDFLSVPSRGVSKSPTGLITGMAQGTFSLLSNTVYALSDTATQFSKAAHKGIVAFTLDDQAVARMKSKQKGVPSHSEGLISEVFEGLTGLLQAPIKEAEKHGLPGVVSGIALGVTGLVARPAASILELVGKTAQSVRNRNKLYYMRSERYRLCLPRPLSRELPLRPYSWEEAIGTSVLMDSDDGLKFKDDVLVMCKALKQASKFVVITGRILLVVSCPGLVDFGKPEFRGVALDPKWVVESEISLDSVIYAYANEWVVRIVGNMSNALSKHNHGHSKKGSGTKTKSWNNLSAPFPLFMTTLELTSKDDAAGLLEILLSRIEQGGWGSRNLLHQRVSLSSAFSKEM</sequence>
<reference evidence="9" key="1">
    <citation type="submission" date="2016-04" db="EMBL/GenBank/DDBJ databases">
        <title>Cephalotus genome sequencing.</title>
        <authorList>
            <person name="Fukushima K."/>
            <person name="Hasebe M."/>
            <person name="Fang X."/>
        </authorList>
    </citation>
    <scope>NUCLEOTIDE SEQUENCE [LARGE SCALE GENOMIC DNA]</scope>
    <source>
        <strain evidence="9">cv. St1</strain>
    </source>
</reference>
<evidence type="ECO:0000313" key="8">
    <source>
        <dbReference type="EMBL" id="GAV67143.1"/>
    </source>
</evidence>
<dbReference type="EMBL" id="BDDD01000524">
    <property type="protein sequence ID" value="GAV67143.1"/>
    <property type="molecule type" value="Genomic_DNA"/>
</dbReference>
<dbReference type="OrthoDB" id="428159at2759"/>
<dbReference type="InterPro" id="IPR009543">
    <property type="entry name" value="VPS13_VAB"/>
</dbReference>
<dbReference type="PANTHER" id="PTHR16166">
    <property type="entry name" value="VACUOLAR PROTEIN SORTING-ASSOCIATED PROTEIN VPS13"/>
    <property type="match status" value="1"/>
</dbReference>
<comment type="similarity">
    <text evidence="1">Belongs to the VPS13 family.</text>
</comment>
<keyword evidence="3" id="KW-0445">Lipid transport</keyword>
<dbReference type="FunCoup" id="A0A1Q3BH95">
    <property type="interactions" value="374"/>
</dbReference>
<dbReference type="InterPro" id="IPR026847">
    <property type="entry name" value="VPS13"/>
</dbReference>
<dbReference type="InterPro" id="IPR026854">
    <property type="entry name" value="VPS13_N"/>
</dbReference>
<name>A0A1Q3BH95_CEPFO</name>
<dbReference type="Pfam" id="PF25036">
    <property type="entry name" value="VPS13_VAB"/>
    <property type="match status" value="1"/>
</dbReference>
<evidence type="ECO:0000313" key="9">
    <source>
        <dbReference type="Proteomes" id="UP000187406"/>
    </source>
</evidence>
<protein>
    <submittedName>
        <fullName evidence="8">DUF1162 domain-containing protein/Chorein_N domain-containing protein</fullName>
    </submittedName>
</protein>
<evidence type="ECO:0000256" key="2">
    <source>
        <dbReference type="ARBA" id="ARBA00022448"/>
    </source>
</evidence>
<accession>A0A1Q3BH95</accession>
<dbReference type="STRING" id="3775.A0A1Q3BH95"/>